<organism evidence="1 2">
    <name type="scientific">Pseudomonas segetis</name>
    <dbReference type="NCBI Taxonomy" id="298908"/>
    <lineage>
        <taxon>Bacteria</taxon>
        <taxon>Pseudomonadati</taxon>
        <taxon>Pseudomonadota</taxon>
        <taxon>Gammaproteobacteria</taxon>
        <taxon>Pseudomonadales</taxon>
        <taxon>Pseudomonadaceae</taxon>
        <taxon>Pseudomonas</taxon>
    </lineage>
</organism>
<evidence type="ECO:0000313" key="1">
    <source>
        <dbReference type="EMBL" id="SNS22475.1"/>
    </source>
</evidence>
<sequence length="77" mass="8660">MSLLRSLFAPHRPVRTFALLDSYGLCRAFRQSTQAPSGVGWVEIAELHLNWLNQPLPPYARIAPVVTYSNRKKPLAA</sequence>
<dbReference type="Proteomes" id="UP000242915">
    <property type="component" value="Unassembled WGS sequence"/>
</dbReference>
<dbReference type="RefSeq" id="WP_010486308.1">
    <property type="nucleotide sequence ID" value="NZ_FZOG01000002.1"/>
</dbReference>
<protein>
    <submittedName>
        <fullName evidence="1">Uncharacterized protein</fullName>
    </submittedName>
</protein>
<dbReference type="EMBL" id="FZOG01000002">
    <property type="protein sequence ID" value="SNS22475.1"/>
    <property type="molecule type" value="Genomic_DNA"/>
</dbReference>
<accession>A0A239CQN2</accession>
<name>A0A239CQN2_9PSED</name>
<dbReference type="AlphaFoldDB" id="A0A239CQN2"/>
<proteinExistence type="predicted"/>
<reference evidence="2" key="1">
    <citation type="submission" date="2017-06" db="EMBL/GenBank/DDBJ databases">
        <authorList>
            <person name="Varghese N."/>
            <person name="Submissions S."/>
        </authorList>
    </citation>
    <scope>NUCLEOTIDE SEQUENCE [LARGE SCALE GENOMIC DNA]</scope>
    <source>
        <strain evidence="2">CIP 108523</strain>
    </source>
</reference>
<evidence type="ECO:0000313" key="2">
    <source>
        <dbReference type="Proteomes" id="UP000242915"/>
    </source>
</evidence>
<keyword evidence="2" id="KW-1185">Reference proteome</keyword>
<gene>
    <name evidence="1" type="ORF">SAMN05216255_1848</name>
</gene>